<reference evidence="12 13" key="2">
    <citation type="journal article" date="2020" name="Microbiol. Resour. Announc.">
        <title>Antarctic desert soil bacteria exhibit high novel natural product potential, evaluated through long-read genome sequencing and comparative genomics.</title>
        <authorList>
            <person name="Benaud N."/>
            <person name="Edwards R.J."/>
            <person name="Amos T.G."/>
            <person name="D'Agostino P.M."/>
            <person name="Gutierrez-Chavez C."/>
            <person name="Montgomery K."/>
            <person name="Nicetic I."/>
            <person name="Ferrari B.C."/>
        </authorList>
    </citation>
    <scope>NUCLEOTIDE SEQUENCE [LARGE SCALE GENOMIC DNA]</scope>
    <source>
        <strain evidence="12 13">SPB151</strain>
    </source>
</reference>
<comment type="function">
    <text evidence="1">Iron-sulfur subunit of the cytochrome bc1 complex, an essential component of the respiratory electron transport chain required for ATP synthesis. The bc1 complex catalyzes the oxidation of menaquinol and the reduction of cytochrome c in the respiratory chain. The bc1 complex operates through a Q-cycle mechanism that couples electron transfer to generation of the proton gradient that drives ATP synthesis.</text>
</comment>
<dbReference type="InterPro" id="IPR014349">
    <property type="entry name" value="Rieske_Fe-S_prot"/>
</dbReference>
<dbReference type="PANTHER" id="PTHR10134">
    <property type="entry name" value="CYTOCHROME B-C1 COMPLEX SUBUNIT RIESKE, MITOCHONDRIAL"/>
    <property type="match status" value="1"/>
</dbReference>
<dbReference type="Proteomes" id="UP000515563">
    <property type="component" value="Chromosome"/>
</dbReference>
<evidence type="ECO:0000256" key="10">
    <source>
        <dbReference type="SAM" id="MobiDB-lite"/>
    </source>
</evidence>
<keyword evidence="5" id="KW-0408">Iron</keyword>
<accession>A0A7G6WSZ3</accession>
<evidence type="ECO:0000256" key="3">
    <source>
        <dbReference type="ARBA" id="ARBA00022714"/>
    </source>
</evidence>
<evidence type="ECO:0000256" key="5">
    <source>
        <dbReference type="ARBA" id="ARBA00023004"/>
    </source>
</evidence>
<dbReference type="SUPFAM" id="SSF50022">
    <property type="entry name" value="ISP domain"/>
    <property type="match status" value="1"/>
</dbReference>
<dbReference type="Gene3D" id="2.102.10.10">
    <property type="entry name" value="Rieske [2Fe-2S] iron-sulphur domain"/>
    <property type="match status" value="1"/>
</dbReference>
<protein>
    <recommendedName>
        <fullName evidence="2">Cytochrome bc1 complex Rieske iron-sulfur subunit</fullName>
    </recommendedName>
    <alternativeName>
        <fullName evidence="8">Cytochrome bc1 reductase complex subunit QcrA</fullName>
    </alternativeName>
</protein>
<evidence type="ECO:0000256" key="9">
    <source>
        <dbReference type="ARBA" id="ARBA00034078"/>
    </source>
</evidence>
<evidence type="ECO:0000259" key="11">
    <source>
        <dbReference type="PROSITE" id="PS51296"/>
    </source>
</evidence>
<keyword evidence="4" id="KW-0479">Metal-binding</keyword>
<evidence type="ECO:0000256" key="2">
    <source>
        <dbReference type="ARBA" id="ARBA00015816"/>
    </source>
</evidence>
<dbReference type="EMBL" id="CP043661">
    <property type="protein sequence ID" value="QNE17108.1"/>
    <property type="molecule type" value="Genomic_DNA"/>
</dbReference>
<keyword evidence="6" id="KW-0411">Iron-sulfur</keyword>
<dbReference type="GO" id="GO:0004497">
    <property type="term" value="F:monooxygenase activity"/>
    <property type="evidence" value="ECO:0007669"/>
    <property type="project" value="UniProtKB-ARBA"/>
</dbReference>
<dbReference type="PROSITE" id="PS51296">
    <property type="entry name" value="RIESKE"/>
    <property type="match status" value="1"/>
</dbReference>
<keyword evidence="3" id="KW-0001">2Fe-2S</keyword>
<reference evidence="13" key="1">
    <citation type="submission" date="2019-09" db="EMBL/GenBank/DDBJ databases">
        <title>Antimicrobial potential of Antarctic Bacteria.</title>
        <authorList>
            <person name="Benaud N."/>
            <person name="Edwards R.J."/>
            <person name="Ferrari B.C."/>
        </authorList>
    </citation>
    <scope>NUCLEOTIDE SEQUENCE [LARGE SCALE GENOMIC DNA]</scope>
    <source>
        <strain evidence="13">SPB151</strain>
    </source>
</reference>
<evidence type="ECO:0000256" key="1">
    <source>
        <dbReference type="ARBA" id="ARBA00002494"/>
    </source>
</evidence>
<dbReference type="AlphaFoldDB" id="A0A7G6WSZ3"/>
<name>A0A7G6WSZ3_9ACTN</name>
<dbReference type="PRINTS" id="PR00162">
    <property type="entry name" value="RIESKE"/>
</dbReference>
<dbReference type="GO" id="GO:0046872">
    <property type="term" value="F:metal ion binding"/>
    <property type="evidence" value="ECO:0007669"/>
    <property type="project" value="UniProtKB-KW"/>
</dbReference>
<feature type="region of interest" description="Disordered" evidence="10">
    <location>
        <begin position="47"/>
        <end position="83"/>
    </location>
</feature>
<dbReference type="FunFam" id="2.102.10.10:FF:000016">
    <property type="entry name" value="Nitrite reductase/ring-hydroxylating ferredoxin subunit"/>
    <property type="match status" value="1"/>
</dbReference>
<dbReference type="InterPro" id="IPR036922">
    <property type="entry name" value="Rieske_2Fe-2S_sf"/>
</dbReference>
<evidence type="ECO:0000313" key="13">
    <source>
        <dbReference type="Proteomes" id="UP000515563"/>
    </source>
</evidence>
<dbReference type="GO" id="GO:0016705">
    <property type="term" value="F:oxidoreductase activity, acting on paired donors, with incorporation or reduction of molecular oxygen"/>
    <property type="evidence" value="ECO:0007669"/>
    <property type="project" value="UniProtKB-ARBA"/>
</dbReference>
<proteinExistence type="predicted"/>
<feature type="domain" description="Rieske" evidence="11">
    <location>
        <begin position="78"/>
        <end position="170"/>
    </location>
</feature>
<organism evidence="12 13">
    <name type="scientific">Kribbella qitaiheensis</name>
    <dbReference type="NCBI Taxonomy" id="1544730"/>
    <lineage>
        <taxon>Bacteria</taxon>
        <taxon>Bacillati</taxon>
        <taxon>Actinomycetota</taxon>
        <taxon>Actinomycetes</taxon>
        <taxon>Propionibacteriales</taxon>
        <taxon>Kribbellaceae</taxon>
        <taxon>Kribbella</taxon>
    </lineage>
</organism>
<dbReference type="GO" id="GO:0051537">
    <property type="term" value="F:2 iron, 2 sulfur cluster binding"/>
    <property type="evidence" value="ECO:0007669"/>
    <property type="project" value="UniProtKB-KW"/>
</dbReference>
<evidence type="ECO:0000256" key="8">
    <source>
        <dbReference type="ARBA" id="ARBA00029586"/>
    </source>
</evidence>
<evidence type="ECO:0000256" key="6">
    <source>
        <dbReference type="ARBA" id="ARBA00023014"/>
    </source>
</evidence>
<keyword evidence="7" id="KW-1015">Disulfide bond</keyword>
<feature type="compositionally biased region" description="Low complexity" evidence="10">
    <location>
        <begin position="50"/>
        <end position="73"/>
    </location>
</feature>
<evidence type="ECO:0000256" key="7">
    <source>
        <dbReference type="ARBA" id="ARBA00023157"/>
    </source>
</evidence>
<sequence>MSDDSTAELTRAIDTLRDRRAVLRGAAVAGLAGVGVPLLAACGDDGDAGGAASTPTSAPSSAPTSAPSSSAPPSGGGPVLGPVSDVPVGGGKVFNDAKIVVTQPTAGQFKAFTAVCTHAGCLVAKVENNTIDCPCHGSKYSVTDGSVVGGPAPAPLAAVNVTVDGGNIVGPAA</sequence>
<dbReference type="CDD" id="cd03467">
    <property type="entry name" value="Rieske"/>
    <property type="match status" value="1"/>
</dbReference>
<dbReference type="GO" id="GO:0016020">
    <property type="term" value="C:membrane"/>
    <property type="evidence" value="ECO:0007669"/>
    <property type="project" value="InterPro"/>
</dbReference>
<dbReference type="InterPro" id="IPR017941">
    <property type="entry name" value="Rieske_2Fe-2S"/>
</dbReference>
<keyword evidence="13" id="KW-1185">Reference proteome</keyword>
<comment type="cofactor">
    <cofactor evidence="9">
        <name>[2Fe-2S] cluster</name>
        <dbReference type="ChEBI" id="CHEBI:190135"/>
    </cofactor>
</comment>
<gene>
    <name evidence="12" type="ORF">F1D05_03275</name>
</gene>
<dbReference type="Pfam" id="PF00355">
    <property type="entry name" value="Rieske"/>
    <property type="match status" value="1"/>
</dbReference>
<evidence type="ECO:0000256" key="4">
    <source>
        <dbReference type="ARBA" id="ARBA00022723"/>
    </source>
</evidence>
<evidence type="ECO:0000313" key="12">
    <source>
        <dbReference type="EMBL" id="QNE17108.1"/>
    </source>
</evidence>
<dbReference type="InterPro" id="IPR005805">
    <property type="entry name" value="Rieske_Fe-S_prot_C"/>
</dbReference>
<dbReference type="KEGG" id="kqi:F1D05_03275"/>
<dbReference type="RefSeq" id="WP_185445941.1">
    <property type="nucleotide sequence ID" value="NZ_CP043661.1"/>
</dbReference>